<dbReference type="PRINTS" id="PR01438">
    <property type="entry name" value="UNVRSLSTRESS"/>
</dbReference>
<feature type="domain" description="UspA" evidence="2">
    <location>
        <begin position="143"/>
        <end position="274"/>
    </location>
</feature>
<dbReference type="Pfam" id="PF00582">
    <property type="entry name" value="Usp"/>
    <property type="match status" value="2"/>
</dbReference>
<dbReference type="PANTHER" id="PTHR46268">
    <property type="entry name" value="STRESS RESPONSE PROTEIN NHAX"/>
    <property type="match status" value="1"/>
</dbReference>
<evidence type="ECO:0000256" key="1">
    <source>
        <dbReference type="ARBA" id="ARBA00008791"/>
    </source>
</evidence>
<organism evidence="3 4">
    <name type="scientific">Amycolatopsis mongoliensis</name>
    <dbReference type="NCBI Taxonomy" id="715475"/>
    <lineage>
        <taxon>Bacteria</taxon>
        <taxon>Bacillati</taxon>
        <taxon>Actinomycetota</taxon>
        <taxon>Actinomycetes</taxon>
        <taxon>Pseudonocardiales</taxon>
        <taxon>Pseudonocardiaceae</taxon>
        <taxon>Amycolatopsis</taxon>
    </lineage>
</organism>
<gene>
    <name evidence="3" type="ORF">QRX60_42915</name>
</gene>
<sequence>MAEKARAAVIVGVDTSEGALRAVRWAAQEAARRGTGLRLFHACAAEPGDESGFLSEAVTRRTRHAAKIARTAAPGLEVETDVRPGLAADLLLAESATAPLIVLGSHGLGGLRGALVGSVALGVAAAAKCPVVVFRGHADPRGPVVVGVDSSPASEAALHFAVDAAVARGVPLVVVHAGRRRAPSIEPSFADQQAEDRRELEELVADWSRKHPELEITTRVVEDLEPARALMGVAPGAQLIVVGSRGRGPVAGALPASTSNDLLGHATCPVAVVR</sequence>
<evidence type="ECO:0000259" key="2">
    <source>
        <dbReference type="Pfam" id="PF00582"/>
    </source>
</evidence>
<proteinExistence type="inferred from homology"/>
<dbReference type="InterPro" id="IPR006016">
    <property type="entry name" value="UspA"/>
</dbReference>
<comment type="similarity">
    <text evidence="1">Belongs to the universal stress protein A family.</text>
</comment>
<accession>A0A9Y2JLJ2</accession>
<protein>
    <submittedName>
        <fullName evidence="3">Universal stress protein</fullName>
    </submittedName>
</protein>
<dbReference type="EMBL" id="CP127295">
    <property type="protein sequence ID" value="WIY00740.1"/>
    <property type="molecule type" value="Genomic_DNA"/>
</dbReference>
<keyword evidence="4" id="KW-1185">Reference proteome</keyword>
<evidence type="ECO:0000313" key="4">
    <source>
        <dbReference type="Proteomes" id="UP001239397"/>
    </source>
</evidence>
<dbReference type="SUPFAM" id="SSF52402">
    <property type="entry name" value="Adenine nucleotide alpha hydrolases-like"/>
    <property type="match status" value="2"/>
</dbReference>
<dbReference type="KEGG" id="amog:QRX60_42915"/>
<name>A0A9Y2JLJ2_9PSEU</name>
<evidence type="ECO:0000313" key="3">
    <source>
        <dbReference type="EMBL" id="WIY00740.1"/>
    </source>
</evidence>
<dbReference type="InterPro" id="IPR014729">
    <property type="entry name" value="Rossmann-like_a/b/a_fold"/>
</dbReference>
<dbReference type="Proteomes" id="UP001239397">
    <property type="component" value="Chromosome"/>
</dbReference>
<reference evidence="3 4" key="1">
    <citation type="submission" date="2023-06" db="EMBL/GenBank/DDBJ databases">
        <authorList>
            <person name="Oyuntsetseg B."/>
            <person name="Kim S.B."/>
        </authorList>
    </citation>
    <scope>NUCLEOTIDE SEQUENCE [LARGE SCALE GENOMIC DNA]</scope>
    <source>
        <strain evidence="3 4">4-36</strain>
    </source>
</reference>
<dbReference type="Gene3D" id="3.40.50.620">
    <property type="entry name" value="HUPs"/>
    <property type="match status" value="2"/>
</dbReference>
<dbReference type="PANTHER" id="PTHR46268:SF6">
    <property type="entry name" value="UNIVERSAL STRESS PROTEIN UP12"/>
    <property type="match status" value="1"/>
</dbReference>
<dbReference type="InterPro" id="IPR006015">
    <property type="entry name" value="Universal_stress_UspA"/>
</dbReference>
<dbReference type="AlphaFoldDB" id="A0A9Y2JLJ2"/>
<dbReference type="RefSeq" id="WP_285997202.1">
    <property type="nucleotide sequence ID" value="NZ_CP127295.1"/>
</dbReference>
<feature type="domain" description="UspA" evidence="2">
    <location>
        <begin position="9"/>
        <end position="135"/>
    </location>
</feature>